<evidence type="ECO:0000313" key="3">
    <source>
        <dbReference type="Proteomes" id="UP000004200"/>
    </source>
</evidence>
<dbReference type="InterPro" id="IPR016181">
    <property type="entry name" value="Acyl_CoA_acyltransferase"/>
</dbReference>
<gene>
    <name evidence="2" type="ORF">ThidrDRAFT_0140</name>
</gene>
<evidence type="ECO:0000259" key="1">
    <source>
        <dbReference type="PROSITE" id="PS51186"/>
    </source>
</evidence>
<dbReference type="Proteomes" id="UP000004200">
    <property type="component" value="Unassembled WGS sequence"/>
</dbReference>
<dbReference type="Gene3D" id="3.40.630.30">
    <property type="match status" value="1"/>
</dbReference>
<dbReference type="STRING" id="765913.ThidrDRAFT_0140"/>
<dbReference type="eggNOG" id="COG2227">
    <property type="taxonomic scope" value="Bacteria"/>
</dbReference>
<dbReference type="EMBL" id="AFWT01000001">
    <property type="protein sequence ID" value="EGV33985.1"/>
    <property type="molecule type" value="Genomic_DNA"/>
</dbReference>
<accession>G2DVH0</accession>
<dbReference type="RefSeq" id="WP_007038856.1">
    <property type="nucleotide sequence ID" value="NZ_AFWT01000001.1"/>
</dbReference>
<evidence type="ECO:0000313" key="2">
    <source>
        <dbReference type="EMBL" id="EGV33985.1"/>
    </source>
</evidence>
<protein>
    <recommendedName>
        <fullName evidence="1">N-acetyltransferase domain-containing protein</fullName>
    </recommendedName>
</protein>
<dbReference type="OrthoDB" id="8542820at2"/>
<dbReference type="Pfam" id="PF13527">
    <property type="entry name" value="Acetyltransf_9"/>
    <property type="match status" value="1"/>
</dbReference>
<dbReference type="PROSITE" id="PS51186">
    <property type="entry name" value="GNAT"/>
    <property type="match status" value="1"/>
</dbReference>
<keyword evidence="3" id="KW-1185">Reference proteome</keyword>
<dbReference type="AlphaFoldDB" id="G2DVH0"/>
<reference evidence="2 3" key="1">
    <citation type="submission" date="2011-06" db="EMBL/GenBank/DDBJ databases">
        <title>The draft genome of Thiorhodococcus drewsii AZ1.</title>
        <authorList>
            <consortium name="US DOE Joint Genome Institute (JGI-PGF)"/>
            <person name="Lucas S."/>
            <person name="Han J."/>
            <person name="Lapidus A."/>
            <person name="Cheng J.-F."/>
            <person name="Goodwin L."/>
            <person name="Pitluck S."/>
            <person name="Peters L."/>
            <person name="Land M.L."/>
            <person name="Hauser L."/>
            <person name="Vogl K."/>
            <person name="Liu Z."/>
            <person name="Imhoff J."/>
            <person name="Thiel V."/>
            <person name="Frigaard N.-U."/>
            <person name="Bryant D.A."/>
            <person name="Woyke T.J."/>
        </authorList>
    </citation>
    <scope>NUCLEOTIDE SEQUENCE [LARGE SCALE GENOMIC DNA]</scope>
    <source>
        <strain evidence="2 3">AZ1</strain>
    </source>
</reference>
<name>G2DVH0_9GAMM</name>
<feature type="domain" description="N-acetyltransferase" evidence="1">
    <location>
        <begin position="4"/>
        <end position="150"/>
    </location>
</feature>
<comment type="caution">
    <text evidence="2">The sequence shown here is derived from an EMBL/GenBank/DDBJ whole genome shotgun (WGS) entry which is preliminary data.</text>
</comment>
<sequence>MLDYRIRVCEPGDEPELCALFRHVFGKPRSLEEWHWKFESSRELGASPVSHSLVALTPDGEIVAHAGAVVLPGWFRGRSIPMVQGCDVMIHPEHRGGFGANNLFTLLLRELLDRIAEQLPSAFRYGFAGQGPCLVGERAGVYERMELALDIDVETGSSSLSPWQAVPLGWDDPRLDRLWARRRRQLSLAVVRDRAYLDWRYGRNPSYVYHLTGVAFLGRLVGWVVSRSDGSRLLLVDVLLPTFGLKTALKVAASNVVTGDASAAVVWLPAPLRDRLGSSARETPVMATAMSRKSPIPTAEAHRMLYYTMGDVDIF</sequence>
<proteinExistence type="predicted"/>
<dbReference type="InterPro" id="IPR000182">
    <property type="entry name" value="GNAT_dom"/>
</dbReference>
<dbReference type="SUPFAM" id="SSF55729">
    <property type="entry name" value="Acyl-CoA N-acyltransferases (Nat)"/>
    <property type="match status" value="1"/>
</dbReference>
<dbReference type="GO" id="GO:0016747">
    <property type="term" value="F:acyltransferase activity, transferring groups other than amino-acyl groups"/>
    <property type="evidence" value="ECO:0007669"/>
    <property type="project" value="InterPro"/>
</dbReference>
<organism evidence="2 3">
    <name type="scientific">Thiorhodococcus drewsii AZ1</name>
    <dbReference type="NCBI Taxonomy" id="765913"/>
    <lineage>
        <taxon>Bacteria</taxon>
        <taxon>Pseudomonadati</taxon>
        <taxon>Pseudomonadota</taxon>
        <taxon>Gammaproteobacteria</taxon>
        <taxon>Chromatiales</taxon>
        <taxon>Chromatiaceae</taxon>
        <taxon>Thiorhodococcus</taxon>
    </lineage>
</organism>